<gene>
    <name evidence="2" type="ORF">Tsubulata_047852</name>
</gene>
<feature type="domain" description="Yippee" evidence="1">
    <location>
        <begin position="5"/>
        <end position="90"/>
    </location>
</feature>
<dbReference type="AlphaFoldDB" id="A0A9Q0JJP2"/>
<dbReference type="InterPro" id="IPR039058">
    <property type="entry name" value="Yippee_fam"/>
</dbReference>
<keyword evidence="3" id="KW-1185">Reference proteome</keyword>
<protein>
    <recommendedName>
        <fullName evidence="1">Yippee domain-containing protein</fullName>
    </recommendedName>
</protein>
<proteinExistence type="predicted"/>
<dbReference type="PANTHER" id="PTHR13848">
    <property type="entry name" value="PROTEIN YIPPEE-LIKE CG15309-RELATED"/>
    <property type="match status" value="1"/>
</dbReference>
<dbReference type="Proteomes" id="UP001141552">
    <property type="component" value="Unassembled WGS sequence"/>
</dbReference>
<sequence>SVEGGPYYEQNCCAKLPFEQSYISSFSNAYCYVLRICFVNDRVDITMGEKEERMMITGLHTVVDKFCLGCGSIVGWKCVRLILILPFSEL</sequence>
<evidence type="ECO:0000313" key="3">
    <source>
        <dbReference type="Proteomes" id="UP001141552"/>
    </source>
</evidence>
<name>A0A9Q0JJP2_9ROSI</name>
<dbReference type="InterPro" id="IPR034751">
    <property type="entry name" value="Yippee"/>
</dbReference>
<comment type="caution">
    <text evidence="2">The sequence shown here is derived from an EMBL/GenBank/DDBJ whole genome shotgun (WGS) entry which is preliminary data.</text>
</comment>
<accession>A0A9Q0JJP2</accession>
<evidence type="ECO:0000313" key="2">
    <source>
        <dbReference type="EMBL" id="KAJ4844124.1"/>
    </source>
</evidence>
<evidence type="ECO:0000259" key="1">
    <source>
        <dbReference type="PROSITE" id="PS51792"/>
    </source>
</evidence>
<dbReference type="PROSITE" id="PS51792">
    <property type="entry name" value="YIPPEE"/>
    <property type="match status" value="1"/>
</dbReference>
<dbReference type="EMBL" id="JAKUCV010002042">
    <property type="protein sequence ID" value="KAJ4844124.1"/>
    <property type="molecule type" value="Genomic_DNA"/>
</dbReference>
<reference evidence="2" key="1">
    <citation type="submission" date="2022-02" db="EMBL/GenBank/DDBJ databases">
        <authorList>
            <person name="Henning P.M."/>
            <person name="McCubbin A.G."/>
            <person name="Shore J.S."/>
        </authorList>
    </citation>
    <scope>NUCLEOTIDE SEQUENCE</scope>
    <source>
        <strain evidence="2">F60SS</strain>
        <tissue evidence="2">Leaves</tissue>
    </source>
</reference>
<reference evidence="2" key="2">
    <citation type="journal article" date="2023" name="Plants (Basel)">
        <title>Annotation of the Turnera subulata (Passifloraceae) Draft Genome Reveals the S-Locus Evolved after the Divergence of Turneroideae from Passifloroideae in a Stepwise Manner.</title>
        <authorList>
            <person name="Henning P.M."/>
            <person name="Roalson E.H."/>
            <person name="Mir W."/>
            <person name="McCubbin A.G."/>
            <person name="Shore J.S."/>
        </authorList>
    </citation>
    <scope>NUCLEOTIDE SEQUENCE</scope>
    <source>
        <strain evidence="2">F60SS</strain>
    </source>
</reference>
<organism evidence="2 3">
    <name type="scientific">Turnera subulata</name>
    <dbReference type="NCBI Taxonomy" id="218843"/>
    <lineage>
        <taxon>Eukaryota</taxon>
        <taxon>Viridiplantae</taxon>
        <taxon>Streptophyta</taxon>
        <taxon>Embryophyta</taxon>
        <taxon>Tracheophyta</taxon>
        <taxon>Spermatophyta</taxon>
        <taxon>Magnoliopsida</taxon>
        <taxon>eudicotyledons</taxon>
        <taxon>Gunneridae</taxon>
        <taxon>Pentapetalae</taxon>
        <taxon>rosids</taxon>
        <taxon>fabids</taxon>
        <taxon>Malpighiales</taxon>
        <taxon>Passifloraceae</taxon>
        <taxon>Turnera</taxon>
    </lineage>
</organism>
<feature type="non-terminal residue" evidence="2">
    <location>
        <position position="1"/>
    </location>
</feature>
<dbReference type="OrthoDB" id="6407410at2759"/>